<keyword evidence="1" id="KW-1133">Transmembrane helix</keyword>
<dbReference type="AlphaFoldDB" id="A0A495J6D3"/>
<proteinExistence type="predicted"/>
<gene>
    <name evidence="2" type="ORF">BDD43_4525</name>
</gene>
<evidence type="ECO:0000256" key="1">
    <source>
        <dbReference type="SAM" id="Phobius"/>
    </source>
</evidence>
<reference evidence="2 3" key="1">
    <citation type="submission" date="2018-10" db="EMBL/GenBank/DDBJ databases">
        <title>Genomic Encyclopedia of Archaeal and Bacterial Type Strains, Phase II (KMG-II): from individual species to whole genera.</title>
        <authorList>
            <person name="Goeker M."/>
        </authorList>
    </citation>
    <scope>NUCLEOTIDE SEQUENCE [LARGE SCALE GENOMIC DNA]</scope>
    <source>
        <strain evidence="2 3">DSM 18602</strain>
    </source>
</reference>
<organism evidence="2 3">
    <name type="scientific">Mucilaginibacter gracilis</name>
    <dbReference type="NCBI Taxonomy" id="423350"/>
    <lineage>
        <taxon>Bacteria</taxon>
        <taxon>Pseudomonadati</taxon>
        <taxon>Bacteroidota</taxon>
        <taxon>Sphingobacteriia</taxon>
        <taxon>Sphingobacteriales</taxon>
        <taxon>Sphingobacteriaceae</taxon>
        <taxon>Mucilaginibacter</taxon>
    </lineage>
</organism>
<comment type="caution">
    <text evidence="2">The sequence shown here is derived from an EMBL/GenBank/DDBJ whole genome shotgun (WGS) entry which is preliminary data.</text>
</comment>
<sequence>MQTTYIAILIFLILDIAVVLVALRFDRRYYLPFLETVMKQKKEPVYNPNLVPLGIMAAGGGMVIYILIGFAWMWLGHK</sequence>
<feature type="transmembrane region" description="Helical" evidence="1">
    <location>
        <begin position="46"/>
        <end position="75"/>
    </location>
</feature>
<name>A0A495J6D3_9SPHI</name>
<evidence type="ECO:0000313" key="2">
    <source>
        <dbReference type="EMBL" id="RKR84293.1"/>
    </source>
</evidence>
<evidence type="ECO:0000313" key="3">
    <source>
        <dbReference type="Proteomes" id="UP000268007"/>
    </source>
</evidence>
<keyword evidence="3" id="KW-1185">Reference proteome</keyword>
<dbReference type="EMBL" id="RBKU01000001">
    <property type="protein sequence ID" value="RKR84293.1"/>
    <property type="molecule type" value="Genomic_DNA"/>
</dbReference>
<keyword evidence="1" id="KW-0812">Transmembrane</keyword>
<accession>A0A495J6D3</accession>
<keyword evidence="1" id="KW-0472">Membrane</keyword>
<dbReference type="Proteomes" id="UP000268007">
    <property type="component" value="Unassembled WGS sequence"/>
</dbReference>
<protein>
    <submittedName>
        <fullName evidence="2">Uncharacterized protein</fullName>
    </submittedName>
</protein>
<dbReference type="OrthoDB" id="9868596at2"/>
<feature type="transmembrane region" description="Helical" evidence="1">
    <location>
        <begin position="6"/>
        <end position="25"/>
    </location>
</feature>